<sequence length="444" mass="50572">MPLFHMESEFACPVEALFAYHARPGAFDRLVPPWVHLSKIDQKGTIEDGDLLVFKIHQGPLGITWRAEHEDYQPNKQFVDRQARGPFAAWRHVHGFEALSANRAKLTDAITYKLPMGPIGALFGGPFLRADLDRMFRFRHQRTRHDLQRHLAGDGEPKTLVFFGKINRFLRRLASFLSVGGHQIYHMCAADPGGNQTWRFECLAGRGSRYPLEEADILLHSGLPYRESRDPEITFDYLYDLAQLLEVAGNDHAHLIECHGFQRSLDHFIREPFISFDPPKPRPLADAGEQMPFLLARVASRTLAYLGCMVSASMPQLTQLLLRLESYVFLKDGKATPEFYWISQEDAMGAVLHLIQNPGIQGEICLAHRETTTRAELQRLLIKRRFFGYSKHRILKILPWTRPGLPAGMNTQLAQVENIMDHGFTPLTTDLATTLDLEEGKLIE</sequence>
<evidence type="ECO:0000313" key="1">
    <source>
        <dbReference type="EMBL" id="MBO1320164.1"/>
    </source>
</evidence>
<dbReference type="SUPFAM" id="SSF55961">
    <property type="entry name" value="Bet v1-like"/>
    <property type="match status" value="1"/>
</dbReference>
<accession>A0A8J7QAN9</accession>
<dbReference type="AlphaFoldDB" id="A0A8J7QAN9"/>
<dbReference type="Proteomes" id="UP000664417">
    <property type="component" value="Unassembled WGS sequence"/>
</dbReference>
<dbReference type="CDD" id="cd07820">
    <property type="entry name" value="SRPBCC_3"/>
    <property type="match status" value="1"/>
</dbReference>
<reference evidence="1" key="1">
    <citation type="submission" date="2021-03" db="EMBL/GenBank/DDBJ databases">
        <authorList>
            <person name="Wang G."/>
        </authorList>
    </citation>
    <scope>NUCLEOTIDE SEQUENCE</scope>
    <source>
        <strain evidence="1">KCTC 12899</strain>
    </source>
</reference>
<organism evidence="1 2">
    <name type="scientific">Acanthopleuribacter pedis</name>
    <dbReference type="NCBI Taxonomy" id="442870"/>
    <lineage>
        <taxon>Bacteria</taxon>
        <taxon>Pseudomonadati</taxon>
        <taxon>Acidobacteriota</taxon>
        <taxon>Holophagae</taxon>
        <taxon>Acanthopleuribacterales</taxon>
        <taxon>Acanthopleuribacteraceae</taxon>
        <taxon>Acanthopleuribacter</taxon>
    </lineage>
</organism>
<dbReference type="RefSeq" id="WP_207860118.1">
    <property type="nucleotide sequence ID" value="NZ_JAFREP010000016.1"/>
</dbReference>
<dbReference type="InterPro" id="IPR023393">
    <property type="entry name" value="START-like_dom_sf"/>
</dbReference>
<proteinExistence type="predicted"/>
<protein>
    <submittedName>
        <fullName evidence="1">SRPBCC family protein</fullName>
    </submittedName>
</protein>
<dbReference type="Gene3D" id="3.30.530.20">
    <property type="match status" value="1"/>
</dbReference>
<gene>
    <name evidence="1" type="ORF">J3U88_16935</name>
</gene>
<comment type="caution">
    <text evidence="1">The sequence shown here is derived from an EMBL/GenBank/DDBJ whole genome shotgun (WGS) entry which is preliminary data.</text>
</comment>
<dbReference type="EMBL" id="JAFREP010000016">
    <property type="protein sequence ID" value="MBO1320164.1"/>
    <property type="molecule type" value="Genomic_DNA"/>
</dbReference>
<keyword evidence="2" id="KW-1185">Reference proteome</keyword>
<evidence type="ECO:0000313" key="2">
    <source>
        <dbReference type="Proteomes" id="UP000664417"/>
    </source>
</evidence>
<name>A0A8J7QAN9_9BACT</name>